<evidence type="ECO:0000256" key="3">
    <source>
        <dbReference type="ARBA" id="ARBA00022431"/>
    </source>
</evidence>
<sequence>MPSYFAKRNLFPKRWMDKKLSMEMGKLVPFFHQEIYPGDFLKLRTHTSVKLADFGQPVFDSLSLKFWYFYVPYRTINDDFEQFITGWSLKEEKPSTVLWPFLTSKANTNSDWGIGSLMDYLEFPVTQNAVGVQVSAMPARAYQKICNDWFVSEFLQSRIVISTESGEDETTSLKLQSRCWPRDYFTQALPFTQLGSPIMIPLSGGFAPVVQDSSNPAIKVTGAQHSNGSYNLAAGQNAGNSQYAVINSGLNLTIDESLVFKNSGLVADLSKVPAFSVNTGRLSFQMQRIQERLARGGVRLTEYIRSVFAVFPPDARLSRAEYLGGGTCPVLISEVVQNSGTTASSTQGNRTAIGDAYNSLPTITKGFTEHGIIMGLMSCLPVPTYFQGLRRDMFGSRTRFDFLQPELAHIGEQPLYNAELYLQGNEKDMEEFGYIPQYQWFREFKSTVCGDFRDNMRNFFFGREFSTLPVLNEDFVVANPSTAPFAAGAKNATRPIWVDVLVFADLVRCLPKKGTPGLMDH</sequence>
<evidence type="ECO:0000313" key="6">
    <source>
        <dbReference type="EMBL" id="UPW40775.1"/>
    </source>
</evidence>
<dbReference type="GO" id="GO:0039615">
    <property type="term" value="C:T=1 icosahedral viral capsid"/>
    <property type="evidence" value="ECO:0007669"/>
    <property type="project" value="UniProtKB-KW"/>
</dbReference>
<accession>A0A976N174</accession>
<keyword evidence="5" id="KW-0946">Virion</keyword>
<dbReference type="SUPFAM" id="SSF88645">
    <property type="entry name" value="ssDNA viruses"/>
    <property type="match status" value="1"/>
</dbReference>
<dbReference type="InterPro" id="IPR003514">
    <property type="entry name" value="Microviridae_protein_F"/>
</dbReference>
<dbReference type="EMBL" id="OM869495">
    <property type="protein sequence ID" value="UPW40775.1"/>
    <property type="molecule type" value="Genomic_DNA"/>
</dbReference>
<evidence type="ECO:0000256" key="5">
    <source>
        <dbReference type="ARBA" id="ARBA00022844"/>
    </source>
</evidence>
<evidence type="ECO:0000256" key="1">
    <source>
        <dbReference type="ARBA" id="ARBA00004328"/>
    </source>
</evidence>
<dbReference type="InterPro" id="IPR016184">
    <property type="entry name" value="Capsid/spike_ssDNA_virus"/>
</dbReference>
<protein>
    <submittedName>
        <fullName evidence="6">Major capsid protein</fullName>
    </submittedName>
</protein>
<keyword evidence="4" id="KW-0167">Capsid protein</keyword>
<organism evidence="6">
    <name type="scientific">Sigmofec virus UA08Rod_7256</name>
    <dbReference type="NCBI Taxonomy" id="2929244"/>
    <lineage>
        <taxon>Viruses</taxon>
        <taxon>Monodnaviria</taxon>
        <taxon>Sangervirae</taxon>
        <taxon>Phixviricota</taxon>
        <taxon>Malgrandaviricetes</taxon>
        <taxon>Petitvirales</taxon>
        <taxon>Microviridae</taxon>
    </lineage>
</organism>
<dbReference type="Gene3D" id="2.60.169.10">
    <property type="entry name" value="Microviridae F protein"/>
    <property type="match status" value="2"/>
</dbReference>
<dbReference type="GO" id="GO:0005198">
    <property type="term" value="F:structural molecule activity"/>
    <property type="evidence" value="ECO:0007669"/>
    <property type="project" value="InterPro"/>
</dbReference>
<comment type="similarity">
    <text evidence="2">Belongs to the microviridae F protein family.</text>
</comment>
<evidence type="ECO:0000256" key="2">
    <source>
        <dbReference type="ARBA" id="ARBA00009963"/>
    </source>
</evidence>
<evidence type="ECO:0000256" key="4">
    <source>
        <dbReference type="ARBA" id="ARBA00022561"/>
    </source>
</evidence>
<name>A0A976N174_9VIRU</name>
<dbReference type="InterPro" id="IPR037002">
    <property type="entry name" value="Microviridae_protein_F_sf"/>
</dbReference>
<dbReference type="Pfam" id="PF02305">
    <property type="entry name" value="Phage_F"/>
    <property type="match status" value="1"/>
</dbReference>
<keyword evidence="3" id="KW-1140">T=1 icosahedral capsid protein</keyword>
<reference evidence="6" key="1">
    <citation type="submission" date="2022-02" db="EMBL/GenBank/DDBJ databases">
        <title>Towards deciphering the DNA virus diversity associated with rodent species in the families Cricetidae and Heteromyidae.</title>
        <authorList>
            <person name="Lund M."/>
            <person name="Larsen B.B."/>
            <person name="Gryseels S."/>
            <person name="Kraberger S."/>
            <person name="Rowsey D.M."/>
            <person name="Steger L."/>
            <person name="Yule K.M."/>
            <person name="Upham N.S."/>
            <person name="Worobey M."/>
            <person name="Van Doorslaer K."/>
            <person name="Varsani A."/>
        </authorList>
    </citation>
    <scope>NUCLEOTIDE SEQUENCE</scope>
    <source>
        <strain evidence="6">UA08Rod_7256</strain>
    </source>
</reference>
<proteinExistence type="inferred from homology"/>
<comment type="subcellular location">
    <subcellularLocation>
        <location evidence="1">Virion</location>
    </subcellularLocation>
</comment>